<keyword evidence="4" id="KW-0812">Transmembrane</keyword>
<evidence type="ECO:0000259" key="5">
    <source>
        <dbReference type="Pfam" id="PF13490"/>
    </source>
</evidence>
<dbReference type="RefSeq" id="WP_344474013.1">
    <property type="nucleotide sequence ID" value="NZ_BAAASB010000003.1"/>
</dbReference>
<evidence type="ECO:0000256" key="3">
    <source>
        <dbReference type="SAM" id="MobiDB-lite"/>
    </source>
</evidence>
<proteinExistence type="predicted"/>
<keyword evidence="7" id="KW-1185">Reference proteome</keyword>
<evidence type="ECO:0000256" key="2">
    <source>
        <dbReference type="ARBA" id="ARBA00023163"/>
    </source>
</evidence>
<evidence type="ECO:0000256" key="4">
    <source>
        <dbReference type="SAM" id="Phobius"/>
    </source>
</evidence>
<keyword evidence="4" id="KW-1133">Transmembrane helix</keyword>
<dbReference type="InterPro" id="IPR041916">
    <property type="entry name" value="Anti_sigma_zinc_sf"/>
</dbReference>
<keyword evidence="1" id="KW-0805">Transcription regulation</keyword>
<keyword evidence="2" id="KW-0804">Transcription</keyword>
<accession>A0ABW0ACB6</accession>
<feature type="region of interest" description="Disordered" evidence="3">
    <location>
        <begin position="78"/>
        <end position="97"/>
    </location>
</feature>
<protein>
    <submittedName>
        <fullName evidence="6">Zf-HC2 domain-containing protein</fullName>
    </submittedName>
</protein>
<evidence type="ECO:0000256" key="1">
    <source>
        <dbReference type="ARBA" id="ARBA00023015"/>
    </source>
</evidence>
<organism evidence="6 7">
    <name type="scientific">Streptomyces amakusaensis</name>
    <dbReference type="NCBI Taxonomy" id="67271"/>
    <lineage>
        <taxon>Bacteria</taxon>
        <taxon>Bacillati</taxon>
        <taxon>Actinomycetota</taxon>
        <taxon>Actinomycetes</taxon>
        <taxon>Kitasatosporales</taxon>
        <taxon>Streptomycetaceae</taxon>
        <taxon>Streptomyces</taxon>
    </lineage>
</organism>
<feature type="domain" description="Putative zinc-finger" evidence="5">
    <location>
        <begin position="8"/>
        <end position="39"/>
    </location>
</feature>
<dbReference type="Pfam" id="PF13490">
    <property type="entry name" value="zf-HC2"/>
    <property type="match status" value="1"/>
</dbReference>
<gene>
    <name evidence="6" type="ORF">ACFPRH_05775</name>
</gene>
<sequence>MTMPDRESVHDAVGAYVLGVLDDAEASAFEAHLTECETCSAGVEELSGLEPMLAALAGAPPPDCTDRTDQVDRTDRTDRVGRTDVTPPRFMPLEPAPPGPRVLNGLLGEVAARRAAARRRGRLLVAVAAVLIIGGPAVAVVAVARGEGAPDRPAGRHPTPAEHAFFHDIERKSEATDSATRVNASVGIERKDWGTHAVLRLKNIKGPLKCLLVAVSKSGEEEVITSWAVPGGGYGLPDGPDETSRRPLYIHGGAAMDHAEIDRFEVRTFDGRKLVEVDA</sequence>
<name>A0ABW0ACB6_9ACTN</name>
<evidence type="ECO:0000313" key="6">
    <source>
        <dbReference type="EMBL" id="MFC5151234.1"/>
    </source>
</evidence>
<evidence type="ECO:0000313" key="7">
    <source>
        <dbReference type="Proteomes" id="UP001596160"/>
    </source>
</evidence>
<feature type="transmembrane region" description="Helical" evidence="4">
    <location>
        <begin position="123"/>
        <end position="144"/>
    </location>
</feature>
<dbReference type="Gene3D" id="1.10.10.1320">
    <property type="entry name" value="Anti-sigma factor, zinc-finger domain"/>
    <property type="match status" value="1"/>
</dbReference>
<dbReference type="EMBL" id="JBHSKP010000002">
    <property type="protein sequence ID" value="MFC5151234.1"/>
    <property type="molecule type" value="Genomic_DNA"/>
</dbReference>
<keyword evidence="4" id="KW-0472">Membrane</keyword>
<comment type="caution">
    <text evidence="6">The sequence shown here is derived from an EMBL/GenBank/DDBJ whole genome shotgun (WGS) entry which is preliminary data.</text>
</comment>
<reference evidence="7" key="1">
    <citation type="journal article" date="2019" name="Int. J. Syst. Evol. Microbiol.">
        <title>The Global Catalogue of Microorganisms (GCM) 10K type strain sequencing project: providing services to taxonomists for standard genome sequencing and annotation.</title>
        <authorList>
            <consortium name="The Broad Institute Genomics Platform"/>
            <consortium name="The Broad Institute Genome Sequencing Center for Infectious Disease"/>
            <person name="Wu L."/>
            <person name="Ma J."/>
        </authorList>
    </citation>
    <scope>NUCLEOTIDE SEQUENCE [LARGE SCALE GENOMIC DNA]</scope>
    <source>
        <strain evidence="7">PCU 266</strain>
    </source>
</reference>
<dbReference type="Proteomes" id="UP001596160">
    <property type="component" value="Unassembled WGS sequence"/>
</dbReference>
<dbReference type="InterPro" id="IPR027383">
    <property type="entry name" value="Znf_put"/>
</dbReference>